<dbReference type="SMART" id="SM00630">
    <property type="entry name" value="Sema"/>
    <property type="match status" value="1"/>
</dbReference>
<dbReference type="InterPro" id="IPR015943">
    <property type="entry name" value="WD40/YVTN_repeat-like_dom_sf"/>
</dbReference>
<reference evidence="4 5" key="1">
    <citation type="submission" date="2019-09" db="EMBL/GenBank/DDBJ databases">
        <title>Bird 10,000 Genomes (B10K) Project - Family phase.</title>
        <authorList>
            <person name="Zhang G."/>
        </authorList>
    </citation>
    <scope>NUCLEOTIDE SEQUENCE [LARGE SCALE GENOMIC DNA]</scope>
    <source>
        <strain evidence="4">B10K-DU-007-40</strain>
        <tissue evidence="4">Mixed tissue sample</tissue>
    </source>
</reference>
<sequence length="294" mass="33163">QTDCFNYVRFLQSYNSSHLYACGTYAFQPKCTYIELSGFTLDQVAFEDGKGKCPYDPTKGHTGLIVDGELYSATFNNFLGTEPVILRNLGPHYSMKTEYLTSWLNGRDGGDVAGRGDTPRHPPPPTPAWRSPLFSVEPHFVASAYVQESTASSTGDDDKVYFFFSERAVEYDCYAEQVVARVARVCKGDVGGARTLQKKWTTFLKARLVCSAPEQQLHFNRLQAVFTLPGPDWQDTTFFGVFQARWGDVDVSAICRYHILEVKKAFEGPYKEYREQAQKWGRYSDEVPSPRPGA</sequence>
<dbReference type="Pfam" id="PF01403">
    <property type="entry name" value="Sema"/>
    <property type="match status" value="1"/>
</dbReference>
<dbReference type="PANTHER" id="PTHR11036">
    <property type="entry name" value="SEMAPHORIN"/>
    <property type="match status" value="1"/>
</dbReference>
<evidence type="ECO:0000313" key="5">
    <source>
        <dbReference type="Proteomes" id="UP000550660"/>
    </source>
</evidence>
<protein>
    <submittedName>
        <fullName evidence="4">SEM4C protein</fullName>
    </submittedName>
</protein>
<feature type="domain" description="Sema" evidence="3">
    <location>
        <begin position="1"/>
        <end position="294"/>
    </location>
</feature>
<dbReference type="InterPro" id="IPR027231">
    <property type="entry name" value="Semaphorin"/>
</dbReference>
<evidence type="ECO:0000256" key="2">
    <source>
        <dbReference type="PROSITE-ProRule" id="PRU00352"/>
    </source>
</evidence>
<keyword evidence="5" id="KW-1185">Reference proteome</keyword>
<dbReference type="EMBL" id="VXAG01001249">
    <property type="protein sequence ID" value="NXJ83271.1"/>
    <property type="molecule type" value="Genomic_DNA"/>
</dbReference>
<dbReference type="GO" id="GO:0071526">
    <property type="term" value="P:semaphorin-plexin signaling pathway"/>
    <property type="evidence" value="ECO:0007669"/>
    <property type="project" value="TreeGrafter"/>
</dbReference>
<proteinExistence type="predicted"/>
<dbReference type="InterPro" id="IPR036352">
    <property type="entry name" value="Semap_dom_sf"/>
</dbReference>
<dbReference type="Gene3D" id="2.130.10.10">
    <property type="entry name" value="YVTN repeat-like/Quinoprotein amine dehydrogenase"/>
    <property type="match status" value="1"/>
</dbReference>
<gene>
    <name evidence="4" type="primary">Sema4c_0</name>
    <name evidence="4" type="ORF">TROMEL_R10624</name>
</gene>
<organism evidence="4 5">
    <name type="scientific">Trogon melanurus</name>
    <name type="common">Black-tailed trogon</name>
    <dbReference type="NCBI Taxonomy" id="56311"/>
    <lineage>
        <taxon>Eukaryota</taxon>
        <taxon>Metazoa</taxon>
        <taxon>Chordata</taxon>
        <taxon>Craniata</taxon>
        <taxon>Vertebrata</taxon>
        <taxon>Euteleostomi</taxon>
        <taxon>Archelosauria</taxon>
        <taxon>Archosauria</taxon>
        <taxon>Dinosauria</taxon>
        <taxon>Saurischia</taxon>
        <taxon>Theropoda</taxon>
        <taxon>Coelurosauria</taxon>
        <taxon>Aves</taxon>
        <taxon>Neognathae</taxon>
        <taxon>Neoaves</taxon>
        <taxon>Telluraves</taxon>
        <taxon>Coraciimorphae</taxon>
        <taxon>Trogoniformes</taxon>
        <taxon>Trogonidae</taxon>
        <taxon>Trogon</taxon>
    </lineage>
</organism>
<dbReference type="SUPFAM" id="SSF101912">
    <property type="entry name" value="Sema domain"/>
    <property type="match status" value="1"/>
</dbReference>
<evidence type="ECO:0000259" key="3">
    <source>
        <dbReference type="PROSITE" id="PS51004"/>
    </source>
</evidence>
<dbReference type="GO" id="GO:0030215">
    <property type="term" value="F:semaphorin receptor binding"/>
    <property type="evidence" value="ECO:0007669"/>
    <property type="project" value="InterPro"/>
</dbReference>
<accession>A0A7L0EKP7</accession>
<dbReference type="PROSITE" id="PS51004">
    <property type="entry name" value="SEMA"/>
    <property type="match status" value="1"/>
</dbReference>
<dbReference type="GO" id="GO:0001755">
    <property type="term" value="P:neural crest cell migration"/>
    <property type="evidence" value="ECO:0007669"/>
    <property type="project" value="TreeGrafter"/>
</dbReference>
<dbReference type="GO" id="GO:0030672">
    <property type="term" value="C:synaptic vesicle membrane"/>
    <property type="evidence" value="ECO:0007669"/>
    <property type="project" value="TreeGrafter"/>
</dbReference>
<dbReference type="AlphaFoldDB" id="A0A7L0EKP7"/>
<name>A0A7L0EKP7_TROML</name>
<comment type="caution">
    <text evidence="4">The sequence shown here is derived from an EMBL/GenBank/DDBJ whole genome shotgun (WGS) entry which is preliminary data.</text>
</comment>
<dbReference type="GO" id="GO:0005886">
    <property type="term" value="C:plasma membrane"/>
    <property type="evidence" value="ECO:0007669"/>
    <property type="project" value="TreeGrafter"/>
</dbReference>
<comment type="caution">
    <text evidence="2">Lacks conserved residue(s) required for the propagation of feature annotation.</text>
</comment>
<dbReference type="OrthoDB" id="9934005at2759"/>
<dbReference type="Proteomes" id="UP000550660">
    <property type="component" value="Unassembled WGS sequence"/>
</dbReference>
<keyword evidence="1" id="KW-0325">Glycoprotein</keyword>
<evidence type="ECO:0000313" key="4">
    <source>
        <dbReference type="EMBL" id="NXJ83271.1"/>
    </source>
</evidence>
<dbReference type="GO" id="GO:0045499">
    <property type="term" value="F:chemorepellent activity"/>
    <property type="evidence" value="ECO:0007669"/>
    <property type="project" value="TreeGrafter"/>
</dbReference>
<dbReference type="GO" id="GO:0030335">
    <property type="term" value="P:positive regulation of cell migration"/>
    <property type="evidence" value="ECO:0007669"/>
    <property type="project" value="TreeGrafter"/>
</dbReference>
<feature type="non-terminal residue" evidence="4">
    <location>
        <position position="294"/>
    </location>
</feature>
<dbReference type="PANTHER" id="PTHR11036:SF16">
    <property type="entry name" value="SEMAPHORIN-4C"/>
    <property type="match status" value="1"/>
</dbReference>
<dbReference type="InterPro" id="IPR001627">
    <property type="entry name" value="Semap_dom"/>
</dbReference>
<dbReference type="GO" id="GO:0007411">
    <property type="term" value="P:axon guidance"/>
    <property type="evidence" value="ECO:0007669"/>
    <property type="project" value="TreeGrafter"/>
</dbReference>
<feature type="non-terminal residue" evidence="4">
    <location>
        <position position="1"/>
    </location>
</feature>
<evidence type="ECO:0000256" key="1">
    <source>
        <dbReference type="ARBA" id="ARBA00023180"/>
    </source>
</evidence>